<dbReference type="SUPFAM" id="SSF47384">
    <property type="entry name" value="Homodimeric domain of signal transducing histidine kinase"/>
    <property type="match status" value="1"/>
</dbReference>
<keyword evidence="8 11" id="KW-1133">Transmembrane helix</keyword>
<comment type="subcellular location">
    <subcellularLocation>
        <location evidence="2">Membrane</location>
    </subcellularLocation>
</comment>
<evidence type="ECO:0000256" key="10">
    <source>
        <dbReference type="ARBA" id="ARBA00023136"/>
    </source>
</evidence>
<dbReference type="Proteomes" id="UP001595683">
    <property type="component" value="Unassembled WGS sequence"/>
</dbReference>
<gene>
    <name evidence="14" type="ORF">ACFOOT_04855</name>
</gene>
<keyword evidence="14" id="KW-0067">ATP-binding</keyword>
<evidence type="ECO:0000256" key="3">
    <source>
        <dbReference type="ARBA" id="ARBA00012438"/>
    </source>
</evidence>
<dbReference type="GO" id="GO:0005524">
    <property type="term" value="F:ATP binding"/>
    <property type="evidence" value="ECO:0007669"/>
    <property type="project" value="UniProtKB-KW"/>
</dbReference>
<keyword evidence="4" id="KW-0597">Phosphoprotein</keyword>
<dbReference type="InterPro" id="IPR004358">
    <property type="entry name" value="Sig_transdc_His_kin-like_C"/>
</dbReference>
<evidence type="ECO:0000313" key="14">
    <source>
        <dbReference type="EMBL" id="MFC3670745.1"/>
    </source>
</evidence>
<accession>A0ABV7V024</accession>
<dbReference type="CDD" id="cd00082">
    <property type="entry name" value="HisKA"/>
    <property type="match status" value="1"/>
</dbReference>
<keyword evidence="9" id="KW-0902">Two-component regulatory system</keyword>
<evidence type="ECO:0000313" key="15">
    <source>
        <dbReference type="Proteomes" id="UP001595683"/>
    </source>
</evidence>
<dbReference type="EC" id="2.7.13.3" evidence="3"/>
<dbReference type="RefSeq" id="WP_229815083.1">
    <property type="nucleotide sequence ID" value="NZ_BMZP01000002.1"/>
</dbReference>
<feature type="domain" description="Histidine kinase" evidence="12">
    <location>
        <begin position="246"/>
        <end position="454"/>
    </location>
</feature>
<evidence type="ECO:0000256" key="4">
    <source>
        <dbReference type="ARBA" id="ARBA00022553"/>
    </source>
</evidence>
<evidence type="ECO:0000256" key="8">
    <source>
        <dbReference type="ARBA" id="ARBA00022989"/>
    </source>
</evidence>
<dbReference type="InterPro" id="IPR003594">
    <property type="entry name" value="HATPase_dom"/>
</dbReference>
<reference evidence="15" key="1">
    <citation type="journal article" date="2019" name="Int. J. Syst. Evol. Microbiol.">
        <title>The Global Catalogue of Microorganisms (GCM) 10K type strain sequencing project: providing services to taxonomists for standard genome sequencing and annotation.</title>
        <authorList>
            <consortium name="The Broad Institute Genomics Platform"/>
            <consortium name="The Broad Institute Genome Sequencing Center for Infectious Disease"/>
            <person name="Wu L."/>
            <person name="Ma J."/>
        </authorList>
    </citation>
    <scope>NUCLEOTIDE SEQUENCE [LARGE SCALE GENOMIC DNA]</scope>
    <source>
        <strain evidence="15">KCTC 42224</strain>
    </source>
</reference>
<dbReference type="InterPro" id="IPR036097">
    <property type="entry name" value="HisK_dim/P_sf"/>
</dbReference>
<dbReference type="SMART" id="SM00388">
    <property type="entry name" value="HisKA"/>
    <property type="match status" value="1"/>
</dbReference>
<keyword evidence="5" id="KW-0808">Transferase</keyword>
<evidence type="ECO:0000259" key="13">
    <source>
        <dbReference type="PROSITE" id="PS50885"/>
    </source>
</evidence>
<evidence type="ECO:0000256" key="9">
    <source>
        <dbReference type="ARBA" id="ARBA00023012"/>
    </source>
</evidence>
<organism evidence="14 15">
    <name type="scientific">Novosphingobium pokkalii</name>
    <dbReference type="NCBI Taxonomy" id="1770194"/>
    <lineage>
        <taxon>Bacteria</taxon>
        <taxon>Pseudomonadati</taxon>
        <taxon>Pseudomonadota</taxon>
        <taxon>Alphaproteobacteria</taxon>
        <taxon>Sphingomonadales</taxon>
        <taxon>Sphingomonadaceae</taxon>
        <taxon>Novosphingobium</taxon>
    </lineage>
</organism>
<evidence type="ECO:0000256" key="5">
    <source>
        <dbReference type="ARBA" id="ARBA00022679"/>
    </source>
</evidence>
<dbReference type="Gene3D" id="3.30.565.10">
    <property type="entry name" value="Histidine kinase-like ATPase, C-terminal domain"/>
    <property type="match status" value="1"/>
</dbReference>
<keyword evidence="7" id="KW-0418">Kinase</keyword>
<dbReference type="SMART" id="SM00387">
    <property type="entry name" value="HATPase_c"/>
    <property type="match status" value="1"/>
</dbReference>
<keyword evidence="15" id="KW-1185">Reference proteome</keyword>
<dbReference type="InterPro" id="IPR003660">
    <property type="entry name" value="HAMP_dom"/>
</dbReference>
<name>A0ABV7V024_9SPHN</name>
<sequence>MFARAMRQRRLSPTMLRLVAAVFVLQLLSSAAAIFFLRTQMLDVVRADREDQVIDVRDDLLAAFYSGGRGALADFIRDQRGSVADPGVFVTLAGGGAPTLTSNIDFVPAITPGPRPQAVLVRRGDSATEQDALVLASTLPDGARLTVGLMGASERRFNLAFAAAIGLTIAVAVALALVSALVLGLAISSRTHEIAKAAEELAAGNFGMRLAEGQSGDGFDHLRLQMNQMAERIASLVAELGAVSGALAHDLRSPVTRLSAAIDTALARVDEPGAVEALQAARADADGLRAMLETALEISRLEGGAVQDRRVQLDLAAVAADMVELYEPLAEQSGVTLALDLSPAWIMADRELISRALANAIDNALKYGGDAITVRTHAAEGEALLEVADNGPGIAPEDRPRVVERFVRLDNARTRPGGGLGLSMVNAVARLHRGRLELGEAHGGGLAVTLHLPA</sequence>
<comment type="caution">
    <text evidence="14">The sequence shown here is derived from an EMBL/GenBank/DDBJ whole genome shotgun (WGS) entry which is preliminary data.</text>
</comment>
<evidence type="ECO:0000256" key="11">
    <source>
        <dbReference type="SAM" id="Phobius"/>
    </source>
</evidence>
<dbReference type="InterPro" id="IPR005467">
    <property type="entry name" value="His_kinase_dom"/>
</dbReference>
<dbReference type="PANTHER" id="PTHR45436:SF8">
    <property type="entry name" value="HISTIDINE KINASE"/>
    <property type="match status" value="1"/>
</dbReference>
<protein>
    <recommendedName>
        <fullName evidence="3">histidine kinase</fullName>
        <ecNumber evidence="3">2.7.13.3</ecNumber>
    </recommendedName>
</protein>
<evidence type="ECO:0000256" key="7">
    <source>
        <dbReference type="ARBA" id="ARBA00022777"/>
    </source>
</evidence>
<keyword evidence="14" id="KW-0547">Nucleotide-binding</keyword>
<dbReference type="PROSITE" id="PS50885">
    <property type="entry name" value="HAMP"/>
    <property type="match status" value="1"/>
</dbReference>
<evidence type="ECO:0000256" key="1">
    <source>
        <dbReference type="ARBA" id="ARBA00000085"/>
    </source>
</evidence>
<proteinExistence type="predicted"/>
<dbReference type="InterPro" id="IPR050428">
    <property type="entry name" value="TCS_sensor_his_kinase"/>
</dbReference>
<dbReference type="Pfam" id="PF02518">
    <property type="entry name" value="HATPase_c"/>
    <property type="match status" value="1"/>
</dbReference>
<keyword evidence="10 11" id="KW-0472">Membrane</keyword>
<dbReference type="SUPFAM" id="SSF55874">
    <property type="entry name" value="ATPase domain of HSP90 chaperone/DNA topoisomerase II/histidine kinase"/>
    <property type="match status" value="1"/>
</dbReference>
<dbReference type="PANTHER" id="PTHR45436">
    <property type="entry name" value="SENSOR HISTIDINE KINASE YKOH"/>
    <property type="match status" value="1"/>
</dbReference>
<feature type="transmembrane region" description="Helical" evidence="11">
    <location>
        <begin position="159"/>
        <end position="187"/>
    </location>
</feature>
<dbReference type="CDD" id="cd00075">
    <property type="entry name" value="HATPase"/>
    <property type="match status" value="1"/>
</dbReference>
<dbReference type="Pfam" id="PF00512">
    <property type="entry name" value="HisKA"/>
    <property type="match status" value="1"/>
</dbReference>
<dbReference type="InterPro" id="IPR036890">
    <property type="entry name" value="HATPase_C_sf"/>
</dbReference>
<dbReference type="InterPro" id="IPR003661">
    <property type="entry name" value="HisK_dim/P_dom"/>
</dbReference>
<keyword evidence="6 11" id="KW-0812">Transmembrane</keyword>
<dbReference type="PROSITE" id="PS50109">
    <property type="entry name" value="HIS_KIN"/>
    <property type="match status" value="1"/>
</dbReference>
<comment type="catalytic activity">
    <reaction evidence="1">
        <text>ATP + protein L-histidine = ADP + protein N-phospho-L-histidine.</text>
        <dbReference type="EC" id="2.7.13.3"/>
    </reaction>
</comment>
<dbReference type="PRINTS" id="PR00344">
    <property type="entry name" value="BCTRLSENSOR"/>
</dbReference>
<dbReference type="Gene3D" id="1.10.287.130">
    <property type="match status" value="1"/>
</dbReference>
<feature type="domain" description="HAMP" evidence="13">
    <location>
        <begin position="185"/>
        <end position="238"/>
    </location>
</feature>
<evidence type="ECO:0000256" key="6">
    <source>
        <dbReference type="ARBA" id="ARBA00022692"/>
    </source>
</evidence>
<dbReference type="EMBL" id="JBHRYE010000008">
    <property type="protein sequence ID" value="MFC3670745.1"/>
    <property type="molecule type" value="Genomic_DNA"/>
</dbReference>
<evidence type="ECO:0000256" key="2">
    <source>
        <dbReference type="ARBA" id="ARBA00004370"/>
    </source>
</evidence>
<evidence type="ECO:0000259" key="12">
    <source>
        <dbReference type="PROSITE" id="PS50109"/>
    </source>
</evidence>